<dbReference type="PANTHER" id="PTHR10057:SF0">
    <property type="entry name" value="TRANSLOCATOR PROTEIN"/>
    <property type="match status" value="1"/>
</dbReference>
<evidence type="ECO:0000256" key="5">
    <source>
        <dbReference type="ARBA" id="ARBA00023136"/>
    </source>
</evidence>
<proteinExistence type="inferred from homology"/>
<dbReference type="GO" id="GO:0016020">
    <property type="term" value="C:membrane"/>
    <property type="evidence" value="ECO:0007669"/>
    <property type="project" value="UniProtKB-SubCell"/>
</dbReference>
<feature type="transmembrane region" description="Helical" evidence="6">
    <location>
        <begin position="25"/>
        <end position="47"/>
    </location>
</feature>
<dbReference type="PANTHER" id="PTHR10057">
    <property type="entry name" value="PERIPHERAL-TYPE BENZODIAZEPINE RECEPTOR"/>
    <property type="match status" value="1"/>
</dbReference>
<evidence type="ECO:0000256" key="1">
    <source>
        <dbReference type="ARBA" id="ARBA00004141"/>
    </source>
</evidence>
<evidence type="ECO:0000256" key="3">
    <source>
        <dbReference type="ARBA" id="ARBA00022692"/>
    </source>
</evidence>
<evidence type="ECO:0000313" key="7">
    <source>
        <dbReference type="EMBL" id="KAK9805821.1"/>
    </source>
</evidence>
<keyword evidence="5 6" id="KW-0472">Membrane</keyword>
<accession>A0AAW1P8A0</accession>
<sequence length="206" mass="23696">MDTIKSKLGYQPTWQQWKPGFFDDAVHLALFVGVPVVVGFLIGLLTAKDVKGWYKTLRKPKFNPPSSVFPVVWTVLYVMMGSAAWLVWSNGGWKQHKFALSAYTVQLFLNFLWNPTFFFLRKLDWALVDITLLLGALATTIATFHHVDDRAAMLLVPYFLWVSFATYLNFSFCELNPKASRHIVDAFTIKKRVQRRVAELKAEMID</sequence>
<dbReference type="EMBL" id="JALJOQ010000041">
    <property type="protein sequence ID" value="KAK9805821.1"/>
    <property type="molecule type" value="Genomic_DNA"/>
</dbReference>
<dbReference type="Proteomes" id="UP001465755">
    <property type="component" value="Unassembled WGS sequence"/>
</dbReference>
<keyword evidence="8" id="KW-1185">Reference proteome</keyword>
<organism evidence="7 8">
    <name type="scientific">Symbiochloris irregularis</name>
    <dbReference type="NCBI Taxonomy" id="706552"/>
    <lineage>
        <taxon>Eukaryota</taxon>
        <taxon>Viridiplantae</taxon>
        <taxon>Chlorophyta</taxon>
        <taxon>core chlorophytes</taxon>
        <taxon>Trebouxiophyceae</taxon>
        <taxon>Trebouxiales</taxon>
        <taxon>Trebouxiaceae</taxon>
        <taxon>Symbiochloris</taxon>
    </lineage>
</organism>
<dbReference type="FunFam" id="1.20.1260.100:FF:000001">
    <property type="entry name" value="translocator protein 2"/>
    <property type="match status" value="1"/>
</dbReference>
<feature type="transmembrane region" description="Helical" evidence="6">
    <location>
        <begin position="68"/>
        <end position="88"/>
    </location>
</feature>
<dbReference type="InterPro" id="IPR004307">
    <property type="entry name" value="TspO_MBR"/>
</dbReference>
<reference evidence="7 8" key="1">
    <citation type="journal article" date="2024" name="Nat. Commun.">
        <title>Phylogenomics reveals the evolutionary origins of lichenization in chlorophyte algae.</title>
        <authorList>
            <person name="Puginier C."/>
            <person name="Libourel C."/>
            <person name="Otte J."/>
            <person name="Skaloud P."/>
            <person name="Haon M."/>
            <person name="Grisel S."/>
            <person name="Petersen M."/>
            <person name="Berrin J.G."/>
            <person name="Delaux P.M."/>
            <person name="Dal Grande F."/>
            <person name="Keller J."/>
        </authorList>
    </citation>
    <scope>NUCLEOTIDE SEQUENCE [LARGE SCALE GENOMIC DNA]</scope>
    <source>
        <strain evidence="7 8">SAG 2036</strain>
    </source>
</reference>
<evidence type="ECO:0000313" key="8">
    <source>
        <dbReference type="Proteomes" id="UP001465755"/>
    </source>
</evidence>
<dbReference type="InterPro" id="IPR038330">
    <property type="entry name" value="TspO/MBR-related_sf"/>
</dbReference>
<comment type="caution">
    <text evidence="7">The sequence shown here is derived from an EMBL/GenBank/DDBJ whole genome shotgun (WGS) entry which is preliminary data.</text>
</comment>
<evidence type="ECO:0000256" key="6">
    <source>
        <dbReference type="SAM" id="Phobius"/>
    </source>
</evidence>
<evidence type="ECO:0000256" key="4">
    <source>
        <dbReference type="ARBA" id="ARBA00022989"/>
    </source>
</evidence>
<comment type="similarity">
    <text evidence="2">Belongs to the TspO/BZRP family.</text>
</comment>
<dbReference type="CDD" id="cd15904">
    <property type="entry name" value="TSPO_MBR"/>
    <property type="match status" value="1"/>
</dbReference>
<evidence type="ECO:0000256" key="2">
    <source>
        <dbReference type="ARBA" id="ARBA00007524"/>
    </source>
</evidence>
<feature type="transmembrane region" description="Helical" evidence="6">
    <location>
        <begin position="151"/>
        <end position="172"/>
    </location>
</feature>
<comment type="subcellular location">
    <subcellularLocation>
        <location evidence="1">Membrane</location>
        <topology evidence="1">Multi-pass membrane protein</topology>
    </subcellularLocation>
</comment>
<keyword evidence="3 6" id="KW-0812">Transmembrane</keyword>
<gene>
    <name evidence="7" type="ORF">WJX73_004161</name>
</gene>
<keyword evidence="4 6" id="KW-1133">Transmembrane helix</keyword>
<dbReference type="AlphaFoldDB" id="A0AAW1P8A0"/>
<dbReference type="Pfam" id="PF03073">
    <property type="entry name" value="TspO_MBR"/>
    <property type="match status" value="1"/>
</dbReference>
<dbReference type="Gene3D" id="1.20.1260.100">
    <property type="entry name" value="TspO/MBR protein"/>
    <property type="match status" value="1"/>
</dbReference>
<feature type="transmembrane region" description="Helical" evidence="6">
    <location>
        <begin position="100"/>
        <end position="120"/>
    </location>
</feature>
<name>A0AAW1P8A0_9CHLO</name>
<feature type="transmembrane region" description="Helical" evidence="6">
    <location>
        <begin position="127"/>
        <end position="145"/>
    </location>
</feature>
<dbReference type="GO" id="GO:0033013">
    <property type="term" value="P:tetrapyrrole metabolic process"/>
    <property type="evidence" value="ECO:0007669"/>
    <property type="project" value="UniProtKB-ARBA"/>
</dbReference>
<protein>
    <submittedName>
        <fullName evidence="7">Uncharacterized protein</fullName>
    </submittedName>
</protein>